<keyword evidence="4" id="KW-1185">Reference proteome</keyword>
<feature type="region of interest" description="Disordered" evidence="1">
    <location>
        <begin position="77"/>
        <end position="109"/>
    </location>
</feature>
<dbReference type="PANTHER" id="PTHR22948">
    <property type="entry name" value="TUDOR DOMAIN CONTAINING PROTEIN"/>
    <property type="match status" value="1"/>
</dbReference>
<dbReference type="SMART" id="SM00333">
    <property type="entry name" value="TUDOR"/>
    <property type="match status" value="3"/>
</dbReference>
<dbReference type="InterPro" id="IPR050621">
    <property type="entry name" value="Tudor_domain_containing"/>
</dbReference>
<dbReference type="InterPro" id="IPR002999">
    <property type="entry name" value="Tudor"/>
</dbReference>
<comment type="caution">
    <text evidence="3">The sequence shown here is derived from an EMBL/GenBank/DDBJ whole genome shotgun (WGS) entry which is preliminary data.</text>
</comment>
<accession>A0AAV6ULD3</accession>
<dbReference type="PANTHER" id="PTHR22948:SF76">
    <property type="entry name" value="FI20010P1-RELATED"/>
    <property type="match status" value="1"/>
</dbReference>
<evidence type="ECO:0000259" key="2">
    <source>
        <dbReference type="PROSITE" id="PS50304"/>
    </source>
</evidence>
<evidence type="ECO:0000256" key="1">
    <source>
        <dbReference type="SAM" id="MobiDB-lite"/>
    </source>
</evidence>
<dbReference type="Gene3D" id="2.30.30.140">
    <property type="match status" value="3"/>
</dbReference>
<dbReference type="SUPFAM" id="SSF63748">
    <property type="entry name" value="Tudor/PWWP/MBT"/>
    <property type="match status" value="3"/>
</dbReference>
<name>A0AAV6ULD3_9ARAC</name>
<organism evidence="3 4">
    <name type="scientific">Oedothorax gibbosus</name>
    <dbReference type="NCBI Taxonomy" id="931172"/>
    <lineage>
        <taxon>Eukaryota</taxon>
        <taxon>Metazoa</taxon>
        <taxon>Ecdysozoa</taxon>
        <taxon>Arthropoda</taxon>
        <taxon>Chelicerata</taxon>
        <taxon>Arachnida</taxon>
        <taxon>Araneae</taxon>
        <taxon>Araneomorphae</taxon>
        <taxon>Entelegynae</taxon>
        <taxon>Araneoidea</taxon>
        <taxon>Linyphiidae</taxon>
        <taxon>Erigoninae</taxon>
        <taxon>Oedothorax</taxon>
    </lineage>
</organism>
<dbReference type="GO" id="GO:0007283">
    <property type="term" value="P:spermatogenesis"/>
    <property type="evidence" value="ECO:0007669"/>
    <property type="project" value="TreeGrafter"/>
</dbReference>
<dbReference type="AlphaFoldDB" id="A0AAV6ULD3"/>
<dbReference type="PROSITE" id="PS50304">
    <property type="entry name" value="TUDOR"/>
    <property type="match status" value="1"/>
</dbReference>
<dbReference type="GO" id="GO:0030719">
    <property type="term" value="P:P granule organization"/>
    <property type="evidence" value="ECO:0007669"/>
    <property type="project" value="TreeGrafter"/>
</dbReference>
<gene>
    <name evidence="3" type="ORF">JTE90_014579</name>
</gene>
<dbReference type="Pfam" id="PF00567">
    <property type="entry name" value="TUDOR"/>
    <property type="match status" value="3"/>
</dbReference>
<evidence type="ECO:0000313" key="4">
    <source>
        <dbReference type="Proteomes" id="UP000827092"/>
    </source>
</evidence>
<dbReference type="GO" id="GO:0034587">
    <property type="term" value="P:piRNA processing"/>
    <property type="evidence" value="ECO:0007669"/>
    <property type="project" value="TreeGrafter"/>
</dbReference>
<dbReference type="Gene3D" id="2.40.50.90">
    <property type="match status" value="3"/>
</dbReference>
<proteinExistence type="predicted"/>
<dbReference type="GO" id="GO:0043186">
    <property type="term" value="C:P granule"/>
    <property type="evidence" value="ECO:0007669"/>
    <property type="project" value="TreeGrafter"/>
</dbReference>
<protein>
    <recommendedName>
        <fullName evidence="2">Tudor domain-containing protein</fullName>
    </recommendedName>
</protein>
<evidence type="ECO:0000313" key="3">
    <source>
        <dbReference type="EMBL" id="KAG8185104.1"/>
    </source>
</evidence>
<dbReference type="EMBL" id="JAFNEN010000347">
    <property type="protein sequence ID" value="KAG8185104.1"/>
    <property type="molecule type" value="Genomic_DNA"/>
</dbReference>
<sequence>MEHRTTRKSLKLVYEKPSGMFNNGLQLEYESHFKEKLPSCWVQLIKESSTVEIDEVEVYGKVPEGANFIVRPSRIISSGSTTPSEPSEKVHTELQNSEVEESLPKAEVSGNPQPIVPALEIPAGNEWGVYITGVYATDTIQLIAARLVDSDDDFLTLLTNMSIYYNSTIDTVDVVEELRLYATIEGLIEGDLAVHRVLVTRVLDNDLVECYYVDEGTVDIVKKGDLQYLHIDFLRLPYQAMHFELDGLEDYEPFMTSEHLDSLKYKTFIAVVKRWLQEESYFPDDPSIQKVIYSVALYDTSSSEIDICLNDNVKKLVSESLICKLPKLNVSLQGYLTHVTSTGQIYVRFLHPTKSWLEAELESLSPRFEEACLENSLFVPGSNIFVAKNNFDNKWYRATIPEKPNVPIDPELLEVIFVDHGYPCFVKKSEICDLHLISEFLFSLSYQAIKCDLYNALPSPSSKWTIAASQRLIEMAPIGEELIIRVISEEDGDALPKISLHKRIYNKDDSFIISINENLACKPELFSDSSPDLVILKPPTKLNLQPKSVQPLSKLLASSVVPSISSPVEREITTPLKNLDITSPVGIQWATTPDMLKSPEDEDLSPPLTQPLVPEVGEMFDVFVTTAANPHNFIVQPLQSSKEMNDLMIHMQQFYSDEDSLIEMHPSLLQRNSFYAALHPDGAWYRVRLVSFNPSEPEEALVFYVDFGDYDNVYLQNLQKLYNQFRDLPCQAIKASLSGIMPLEVDWKPEHCVNFKSMVTEQKFVSIIKKKRLAQDQGFSSLELELTLIDTTDPEADVFIHELLITNLMARKTIF</sequence>
<dbReference type="Proteomes" id="UP000827092">
    <property type="component" value="Unassembled WGS sequence"/>
</dbReference>
<feature type="domain" description="Tudor" evidence="2">
    <location>
        <begin position="667"/>
        <end position="728"/>
    </location>
</feature>
<dbReference type="InterPro" id="IPR035437">
    <property type="entry name" value="SNase_OB-fold_sf"/>
</dbReference>
<reference evidence="3 4" key="1">
    <citation type="journal article" date="2022" name="Nat. Ecol. Evol.">
        <title>A masculinizing supergene underlies an exaggerated male reproductive morph in a spider.</title>
        <authorList>
            <person name="Hendrickx F."/>
            <person name="De Corte Z."/>
            <person name="Sonet G."/>
            <person name="Van Belleghem S.M."/>
            <person name="Kostlbacher S."/>
            <person name="Vangestel C."/>
        </authorList>
    </citation>
    <scope>NUCLEOTIDE SEQUENCE [LARGE SCALE GENOMIC DNA]</scope>
    <source>
        <strain evidence="3">W744_W776</strain>
    </source>
</reference>